<sequence>MLYLFKSVRIKSRSTYLQERSETRLLGQSGIDLLPEVETDRNRNALSEIPNLPEDFLNLRRRRPYLAPKVMETLRVIQPIKRRQSTSVQSSLVSRNFENNEIKIESCSTSNNAIDEELLPDIGFMNPIGDEITLGEIEKDLDFGSELGPLFLDSSGHFDRFGNADDFNISGFDGKMSSELSDWDHGELNNEELAWINNTLNVDEPLTSEQPQQQ</sequence>
<proteinExistence type="predicted"/>
<comment type="caution">
    <text evidence="1">The sequence shown here is derived from an EMBL/GenBank/DDBJ whole genome shotgun (WGS) entry which is preliminary data.</text>
</comment>
<evidence type="ECO:0000313" key="1">
    <source>
        <dbReference type="EMBL" id="GEU64489.1"/>
    </source>
</evidence>
<dbReference type="AlphaFoldDB" id="A0A6L2LTK8"/>
<reference evidence="1" key="1">
    <citation type="journal article" date="2019" name="Sci. Rep.">
        <title>Draft genome of Tanacetum cinerariifolium, the natural source of mosquito coil.</title>
        <authorList>
            <person name="Yamashiro T."/>
            <person name="Shiraishi A."/>
            <person name="Satake H."/>
            <person name="Nakayama K."/>
        </authorList>
    </citation>
    <scope>NUCLEOTIDE SEQUENCE</scope>
</reference>
<gene>
    <name evidence="1" type="ORF">Tci_036467</name>
</gene>
<organism evidence="1">
    <name type="scientific">Tanacetum cinerariifolium</name>
    <name type="common">Dalmatian daisy</name>
    <name type="synonym">Chrysanthemum cinerariifolium</name>
    <dbReference type="NCBI Taxonomy" id="118510"/>
    <lineage>
        <taxon>Eukaryota</taxon>
        <taxon>Viridiplantae</taxon>
        <taxon>Streptophyta</taxon>
        <taxon>Embryophyta</taxon>
        <taxon>Tracheophyta</taxon>
        <taxon>Spermatophyta</taxon>
        <taxon>Magnoliopsida</taxon>
        <taxon>eudicotyledons</taxon>
        <taxon>Gunneridae</taxon>
        <taxon>Pentapetalae</taxon>
        <taxon>asterids</taxon>
        <taxon>campanulids</taxon>
        <taxon>Asterales</taxon>
        <taxon>Asteraceae</taxon>
        <taxon>Asteroideae</taxon>
        <taxon>Anthemideae</taxon>
        <taxon>Anthemidinae</taxon>
        <taxon>Tanacetum</taxon>
    </lineage>
</organism>
<accession>A0A6L2LTK8</accession>
<dbReference type="EMBL" id="BKCJ010005030">
    <property type="protein sequence ID" value="GEU64489.1"/>
    <property type="molecule type" value="Genomic_DNA"/>
</dbReference>
<protein>
    <submittedName>
        <fullName evidence="1">Ethylene-responsive transcription factor ERF118-like</fullName>
    </submittedName>
</protein>
<name>A0A6L2LTK8_TANCI</name>